<accession>A0ABR7HN67</accession>
<reference evidence="1 2" key="1">
    <citation type="submission" date="2020-08" db="EMBL/GenBank/DDBJ databases">
        <title>Genome public.</title>
        <authorList>
            <person name="Liu C."/>
            <person name="Sun Q."/>
        </authorList>
    </citation>
    <scope>NUCLEOTIDE SEQUENCE [LARGE SCALE GENOMIC DNA]</scope>
    <source>
        <strain evidence="1 2">NSJ-71</strain>
    </source>
</reference>
<organism evidence="1 2">
    <name type="scientific">Ruminococcus intestinalis</name>
    <dbReference type="NCBI Taxonomy" id="2763066"/>
    <lineage>
        <taxon>Bacteria</taxon>
        <taxon>Bacillati</taxon>
        <taxon>Bacillota</taxon>
        <taxon>Clostridia</taxon>
        <taxon>Eubacteriales</taxon>
        <taxon>Oscillospiraceae</taxon>
        <taxon>Ruminococcus</taxon>
    </lineage>
</organism>
<sequence length="326" mass="36295">MTGEIKKEINAVTDSTTAKVTDKELELINAYSRRKLTKDEVYVFGVVLCDNDIDRDNERFTVESLFELEKLFVGKTGIFDHSPTAKNQTARIFACSVESVDGRKTATGDDYFRLTARAYIPKTKGNDEIIQAIDSGILKEVSIGCAAGEVKCSVCGESLNHCSHIKGETYGGRKCYGELCGIYDAYEWSFVAVPAQRSAGVIKSFKGKEMKMEEILKSIYTEKDINLSGEECKKLCSYIDELKKSAADGVYYRDSLTSEVLRLSAVVQPDISRETMESVAKSMSVVQLKEFKNAFEKRADSILPSVPQLYKQKNNITAESNGNFKI</sequence>
<dbReference type="EMBL" id="JACOPS010000005">
    <property type="protein sequence ID" value="MBC5728922.1"/>
    <property type="molecule type" value="Genomic_DNA"/>
</dbReference>
<evidence type="ECO:0000313" key="1">
    <source>
        <dbReference type="EMBL" id="MBC5728922.1"/>
    </source>
</evidence>
<gene>
    <name evidence="1" type="ORF">H8R91_10415</name>
</gene>
<comment type="caution">
    <text evidence="1">The sequence shown here is derived from an EMBL/GenBank/DDBJ whole genome shotgun (WGS) entry which is preliminary data.</text>
</comment>
<dbReference type="Proteomes" id="UP000636755">
    <property type="component" value="Unassembled WGS sequence"/>
</dbReference>
<name>A0ABR7HN67_9FIRM</name>
<protein>
    <submittedName>
        <fullName evidence="1">Uncharacterized protein</fullName>
    </submittedName>
</protein>
<proteinExistence type="predicted"/>
<dbReference type="RefSeq" id="WP_186936071.1">
    <property type="nucleotide sequence ID" value="NZ_JACOPS010000005.1"/>
</dbReference>
<keyword evidence="2" id="KW-1185">Reference proteome</keyword>
<evidence type="ECO:0000313" key="2">
    <source>
        <dbReference type="Proteomes" id="UP000636755"/>
    </source>
</evidence>